<reference evidence="2" key="2">
    <citation type="submission" date="2019-02" db="EMBL/GenBank/DDBJ databases">
        <title>Opniocepnalus argus Var Kimnra genome.</title>
        <authorList>
            <person name="Zhou C."/>
            <person name="Xiao S."/>
        </authorList>
    </citation>
    <scope>NUCLEOTIDE SEQUENCE [LARGE SCALE GENOMIC DNA]</scope>
</reference>
<dbReference type="Proteomes" id="UP000503349">
    <property type="component" value="Chromosome 16"/>
</dbReference>
<evidence type="ECO:0000313" key="2">
    <source>
        <dbReference type="Proteomes" id="UP000503349"/>
    </source>
</evidence>
<evidence type="ECO:0000313" key="1">
    <source>
        <dbReference type="EMBL" id="KAF3700898.1"/>
    </source>
</evidence>
<reference evidence="1 2" key="1">
    <citation type="submission" date="2019-02" db="EMBL/GenBank/DDBJ databases">
        <title>Opniocepnalus argus genome.</title>
        <authorList>
            <person name="Zhou C."/>
            <person name="Xiao S."/>
        </authorList>
    </citation>
    <scope>NUCLEOTIDE SEQUENCE [LARGE SCALE GENOMIC DNA]</scope>
    <source>
        <strain evidence="1">OARG1902GOOAL</strain>
        <tissue evidence="1">Muscle</tissue>
    </source>
</reference>
<protein>
    <submittedName>
        <fullName evidence="1">Uncharacterized protein</fullName>
    </submittedName>
</protein>
<keyword evidence="2" id="KW-1185">Reference proteome</keyword>
<accession>A0A6G1QF87</accession>
<sequence length="100" mass="11318">MGKARCSRGRKNISCTGNRYRQDVYLRNKSVQSSSKYQFRCGNAVHKRHKGTTSAEIRSRRPSVIMGEVGTVRADRCRRWRRSAGHFLTEDVAAAVGEDS</sequence>
<gene>
    <name evidence="1" type="ORF">EXN66_Car016586</name>
</gene>
<organism evidence="1 2">
    <name type="scientific">Channa argus</name>
    <name type="common">Northern snakehead</name>
    <name type="synonym">Ophicephalus argus</name>
    <dbReference type="NCBI Taxonomy" id="215402"/>
    <lineage>
        <taxon>Eukaryota</taxon>
        <taxon>Metazoa</taxon>
        <taxon>Chordata</taxon>
        <taxon>Craniata</taxon>
        <taxon>Vertebrata</taxon>
        <taxon>Euteleostomi</taxon>
        <taxon>Actinopterygii</taxon>
        <taxon>Neopterygii</taxon>
        <taxon>Teleostei</taxon>
        <taxon>Neoteleostei</taxon>
        <taxon>Acanthomorphata</taxon>
        <taxon>Anabantaria</taxon>
        <taxon>Anabantiformes</taxon>
        <taxon>Channoidei</taxon>
        <taxon>Channidae</taxon>
        <taxon>Channa</taxon>
    </lineage>
</organism>
<proteinExistence type="predicted"/>
<name>A0A6G1QF87_CHAAH</name>
<dbReference type="AlphaFoldDB" id="A0A6G1QF87"/>
<dbReference type="EMBL" id="CM015727">
    <property type="protein sequence ID" value="KAF3700898.1"/>
    <property type="molecule type" value="Genomic_DNA"/>
</dbReference>